<dbReference type="SUPFAM" id="SSF81383">
    <property type="entry name" value="F-box domain"/>
    <property type="match status" value="1"/>
</dbReference>
<dbReference type="EMBL" id="JAACJO010000026">
    <property type="protein sequence ID" value="KAF5347266.1"/>
    <property type="molecule type" value="Genomic_DNA"/>
</dbReference>
<keyword evidence="1" id="KW-0175">Coiled coil</keyword>
<dbReference type="InterPro" id="IPR036047">
    <property type="entry name" value="F-box-like_dom_sf"/>
</dbReference>
<evidence type="ECO:0000313" key="3">
    <source>
        <dbReference type="EMBL" id="KAF5347266.1"/>
    </source>
</evidence>
<dbReference type="PANTHER" id="PTHR38926">
    <property type="entry name" value="F-BOX DOMAIN CONTAINING PROTEIN, EXPRESSED"/>
    <property type="match status" value="1"/>
</dbReference>
<feature type="coiled-coil region" evidence="1">
    <location>
        <begin position="28"/>
        <end position="55"/>
    </location>
</feature>
<dbReference type="AlphaFoldDB" id="A0A8H5CUE8"/>
<dbReference type="PROSITE" id="PS50181">
    <property type="entry name" value="FBOX"/>
    <property type="match status" value="1"/>
</dbReference>
<gene>
    <name evidence="3" type="ORF">D9756_009983</name>
</gene>
<dbReference type="InterPro" id="IPR001810">
    <property type="entry name" value="F-box_dom"/>
</dbReference>
<dbReference type="Pfam" id="PF12937">
    <property type="entry name" value="F-box-like"/>
    <property type="match status" value="1"/>
</dbReference>
<name>A0A8H5CUE8_9AGAR</name>
<dbReference type="Gene3D" id="3.80.10.10">
    <property type="entry name" value="Ribonuclease Inhibitor"/>
    <property type="match status" value="1"/>
</dbReference>
<sequence length="639" mass="72645">MSPLVSKSSLRAFHPPTDSEIATTRKALQEGLDHLQALENDISRLEKLYNDSLTSQQALTTFISTHKSLISPLNQLPPDLLCEIFHHCLPIAHNAIMSIHQPPLSLTLVCKKWRHLVYSTPQLWATLHIVAAPLDFRPIAEKKSKATLDAINAWLSRSGVLPLSISMYHCATFMTRSRTMNYQVQPYLDIILSHSHRCKSLYFIFHSIDWTRILSQFHRIDLPLLEHLYIKDHLKSVSWVEPEDPTHNPISAFAQEGSILRAPRLHTLDLPSYIAHKLGESMPWHHLTSLSISYWTFPYDEFSHIASQCPNLLELSLKLTHVQITSTVDGHATFPLSPPQIVFPSLLNFMIHGRPADDCDVCDFFEFTSTPSLIHLTWGRSTPSDTGTAAFISALEPEFIRSLSLFLAKLVNPLEELDLWLDPISLDTLIKILQLVPKVKRLSLEGFTEPHVWGQGPTTIYQPSSDPVFLDDSILEHFIPHKDPIPKLDSVLPVLSDNDNEDDTESGGSINAPNLPCLCPNLEILYFPRAQFSNTLLLKFIRSRTLSHLQNNVSRLRHLKTRFFRPPPSVEEPESEEPEEPNMQMELTTLEKETGVQVYLEHHKQPKSLSPSYMHSIPHAYDGIDVGSPAFYFQPYFVH</sequence>
<proteinExistence type="predicted"/>
<evidence type="ECO:0000259" key="2">
    <source>
        <dbReference type="PROSITE" id="PS50181"/>
    </source>
</evidence>
<dbReference type="Proteomes" id="UP000559027">
    <property type="component" value="Unassembled WGS sequence"/>
</dbReference>
<comment type="caution">
    <text evidence="3">The sequence shown here is derived from an EMBL/GenBank/DDBJ whole genome shotgun (WGS) entry which is preliminary data.</text>
</comment>
<dbReference type="SUPFAM" id="SSF52047">
    <property type="entry name" value="RNI-like"/>
    <property type="match status" value="1"/>
</dbReference>
<protein>
    <recommendedName>
        <fullName evidence="2">F-box domain-containing protein</fullName>
    </recommendedName>
</protein>
<accession>A0A8H5CUE8</accession>
<organism evidence="3 4">
    <name type="scientific">Leucocoprinus leucothites</name>
    <dbReference type="NCBI Taxonomy" id="201217"/>
    <lineage>
        <taxon>Eukaryota</taxon>
        <taxon>Fungi</taxon>
        <taxon>Dikarya</taxon>
        <taxon>Basidiomycota</taxon>
        <taxon>Agaricomycotina</taxon>
        <taxon>Agaricomycetes</taxon>
        <taxon>Agaricomycetidae</taxon>
        <taxon>Agaricales</taxon>
        <taxon>Agaricineae</taxon>
        <taxon>Agaricaceae</taxon>
        <taxon>Leucocoprinus</taxon>
    </lineage>
</organism>
<reference evidence="3 4" key="1">
    <citation type="journal article" date="2020" name="ISME J.">
        <title>Uncovering the hidden diversity of litter-decomposition mechanisms in mushroom-forming fungi.</title>
        <authorList>
            <person name="Floudas D."/>
            <person name="Bentzer J."/>
            <person name="Ahren D."/>
            <person name="Johansson T."/>
            <person name="Persson P."/>
            <person name="Tunlid A."/>
        </authorList>
    </citation>
    <scope>NUCLEOTIDE SEQUENCE [LARGE SCALE GENOMIC DNA]</scope>
    <source>
        <strain evidence="3 4">CBS 146.42</strain>
    </source>
</reference>
<keyword evidence="4" id="KW-1185">Reference proteome</keyword>
<dbReference type="InterPro" id="IPR032675">
    <property type="entry name" value="LRR_dom_sf"/>
</dbReference>
<evidence type="ECO:0000256" key="1">
    <source>
        <dbReference type="SAM" id="Coils"/>
    </source>
</evidence>
<dbReference type="Gene3D" id="1.20.1280.50">
    <property type="match status" value="1"/>
</dbReference>
<evidence type="ECO:0000313" key="4">
    <source>
        <dbReference type="Proteomes" id="UP000559027"/>
    </source>
</evidence>
<dbReference type="PANTHER" id="PTHR38926:SF5">
    <property type="entry name" value="F-BOX AND LEUCINE-RICH REPEAT PROTEIN 6"/>
    <property type="match status" value="1"/>
</dbReference>
<feature type="domain" description="F-box" evidence="2">
    <location>
        <begin position="70"/>
        <end position="127"/>
    </location>
</feature>
<dbReference type="OrthoDB" id="3365698at2759"/>